<gene>
    <name evidence="2" type="ORF">TMSB3V08_LOCUS3593</name>
</gene>
<protein>
    <submittedName>
        <fullName evidence="2">Uncharacterized protein</fullName>
    </submittedName>
</protein>
<organism evidence="2">
    <name type="scientific">Timema monikensis</name>
    <dbReference type="NCBI Taxonomy" id="170555"/>
    <lineage>
        <taxon>Eukaryota</taxon>
        <taxon>Metazoa</taxon>
        <taxon>Ecdysozoa</taxon>
        <taxon>Arthropoda</taxon>
        <taxon>Hexapoda</taxon>
        <taxon>Insecta</taxon>
        <taxon>Pterygota</taxon>
        <taxon>Neoptera</taxon>
        <taxon>Polyneoptera</taxon>
        <taxon>Phasmatodea</taxon>
        <taxon>Timematodea</taxon>
        <taxon>Timematoidea</taxon>
        <taxon>Timematidae</taxon>
        <taxon>Timema</taxon>
    </lineage>
</organism>
<evidence type="ECO:0000313" key="2">
    <source>
        <dbReference type="EMBL" id="CAD7426719.1"/>
    </source>
</evidence>
<evidence type="ECO:0000256" key="1">
    <source>
        <dbReference type="SAM" id="Coils"/>
    </source>
</evidence>
<feature type="coiled-coil region" evidence="1">
    <location>
        <begin position="25"/>
        <end position="59"/>
    </location>
</feature>
<keyword evidence="1" id="KW-0175">Coiled coil</keyword>
<accession>A0A7R9HNK7</accession>
<dbReference type="AlphaFoldDB" id="A0A7R9HNK7"/>
<proteinExistence type="predicted"/>
<dbReference type="EMBL" id="OB793259">
    <property type="protein sequence ID" value="CAD7426719.1"/>
    <property type="molecule type" value="Genomic_DNA"/>
</dbReference>
<sequence>MWTEYLNKNPDFLDKSKGILKCNNISDILNRYETLLKTRDELTEKRNHLLETMAREKTDLIAVKKRPASVATWSKALLSRQIRLPMKGRSRTMPPRKLHSLRWQIKIYKRGGNITGQRIHGTATQRMHRGIRIRRGVQRRRCQDPFSFLTYVINPFSLYVDGEQDFAIEDFIGTVRFLKTTKEGVIE</sequence>
<reference evidence="2" key="1">
    <citation type="submission" date="2020-11" db="EMBL/GenBank/DDBJ databases">
        <authorList>
            <person name="Tran Van P."/>
        </authorList>
    </citation>
    <scope>NUCLEOTIDE SEQUENCE</scope>
</reference>
<name>A0A7R9HNK7_9NEOP</name>